<accession>A0ABR4A2F7</accession>
<comment type="caution">
    <text evidence="2">The sequence shown here is derived from an EMBL/GenBank/DDBJ whole genome shotgun (WGS) entry which is preliminary data.</text>
</comment>
<organism evidence="2 3">
    <name type="scientific">Stereocaulon virgatum</name>
    <dbReference type="NCBI Taxonomy" id="373712"/>
    <lineage>
        <taxon>Eukaryota</taxon>
        <taxon>Fungi</taxon>
        <taxon>Dikarya</taxon>
        <taxon>Ascomycota</taxon>
        <taxon>Pezizomycotina</taxon>
        <taxon>Lecanoromycetes</taxon>
        <taxon>OSLEUM clade</taxon>
        <taxon>Lecanoromycetidae</taxon>
        <taxon>Lecanorales</taxon>
        <taxon>Lecanorineae</taxon>
        <taxon>Stereocaulaceae</taxon>
        <taxon>Stereocaulon</taxon>
    </lineage>
</organism>
<feature type="compositionally biased region" description="Acidic residues" evidence="1">
    <location>
        <begin position="922"/>
        <end position="940"/>
    </location>
</feature>
<keyword evidence="3" id="KW-1185">Reference proteome</keyword>
<reference evidence="2 3" key="1">
    <citation type="submission" date="2024-09" db="EMBL/GenBank/DDBJ databases">
        <title>Rethinking Asexuality: The Enigmatic Case of Functional Sexual Genes in Lepraria (Stereocaulaceae).</title>
        <authorList>
            <person name="Doellman M."/>
            <person name="Sun Y."/>
            <person name="Barcenas-Pena A."/>
            <person name="Lumbsch H.T."/>
            <person name="Grewe F."/>
        </authorList>
    </citation>
    <scope>NUCLEOTIDE SEQUENCE [LARGE SCALE GENOMIC DNA]</scope>
    <source>
        <strain evidence="2 3">Mercado 3170</strain>
    </source>
</reference>
<feature type="region of interest" description="Disordered" evidence="1">
    <location>
        <begin position="915"/>
        <end position="942"/>
    </location>
</feature>
<dbReference type="EMBL" id="JBEFKJ010000025">
    <property type="protein sequence ID" value="KAL2039476.1"/>
    <property type="molecule type" value="Genomic_DNA"/>
</dbReference>
<name>A0ABR4A2F7_9LECA</name>
<feature type="region of interest" description="Disordered" evidence="1">
    <location>
        <begin position="589"/>
        <end position="620"/>
    </location>
</feature>
<dbReference type="Proteomes" id="UP001590950">
    <property type="component" value="Unassembled WGS sequence"/>
</dbReference>
<evidence type="ECO:0000256" key="1">
    <source>
        <dbReference type="SAM" id="MobiDB-lite"/>
    </source>
</evidence>
<gene>
    <name evidence="2" type="ORF">N7G274_007748</name>
</gene>
<evidence type="ECO:0000313" key="3">
    <source>
        <dbReference type="Proteomes" id="UP001590950"/>
    </source>
</evidence>
<protein>
    <submittedName>
        <fullName evidence="2">Uncharacterized protein</fullName>
    </submittedName>
</protein>
<sequence length="1088" mass="124331">MPPGFRYVWHVKVKHDHYRAAIPINGLCGHQDARFSLCEHGRLLPQYFKAARRNLFELHAGREVPQLPSDLALDEVSRPTESNVPFPTSQALIEALGPIGQEYARRKEARTMVDLTFLDPMMPQSDRSRVLGEIENAKARSDVAAGEGKFDYNLKQLFVRYIRHLDPILEYQSRVQSPFNENPILDKNLLLVFDHRTLESLRKRRYDLRDFMAWAWILKAGNAELMATRLMVLSHPAFTKQDHFKTVPEFLFLFILRRHNMTARALRSLLVYVWEWMQQTGNVVEDPQRNAGKLQTTNRTKLIRYHRDDPRGMLEDMFMVMIIRLLRSAREVWPAACESIVALLCRYLDGVSLRKRNMNPLLMHQNPLDTARITFKYNTILSLLALPSSLHPFQSALFQQRAQFSVLRRMNEFDPPLIVDRRGYRAVISMQLMHRKTLKEREWAHMKAKSWPPWKEEKLGIDASIGVEHGISRAKEALNRAREAGYAFEDWEQAAGILAGWDTDGSPTIQTRAVAPTPGTQPRHISLDTRTDIEPASQWAARVRATRTLNEAWSCFLSYKDRTNTLRPSVYHAFFEKLAYDSRDRVASGRDHLAHGQTLSGDGKEVSPAPESPKEAIYVRTPPPNHNEFLQLLISDEIKISGRFLNDVLAHVPSFHLGVKYLEASSLPPECVSALLNDNLTDNPDAQAAIKSIPHTTFSAFIRFLTNFAPTLANKHSDDRFALIETGVEISQDKDVAESSQATYNTNHPSSNQDLEGLPSKSHLYNPLARSLQLLLAVKPRYRPAWYHVLRTLATRKTTTEVLSRFADQRQHDIRSWQLICRLLDDMLDIDLPVDLDGFHVVCTGLEKAIFAAERLSMEDVHTRHMWSGTTEDDPEKVVRRVLSEGPSIVKAIFKNTVRAEEMQQAISPPLIQEKAKIDQQAEQEETPALQADDDMDDEEANRPKDFLPPACLLPKLLDVPRPAVIHAFIRVLGLRRDYVGLLDLVEWMSLFADEINAAADERRNGARMMRKCLIAIRVFLERSWMNIEYDHDPEAENARYGGMVIEADPAPVDVIKAVQNTILENIAWGGWPTDDEVVEYCSNGKFL</sequence>
<evidence type="ECO:0000313" key="2">
    <source>
        <dbReference type="EMBL" id="KAL2039476.1"/>
    </source>
</evidence>
<proteinExistence type="predicted"/>